<keyword evidence="2" id="KW-1185">Reference proteome</keyword>
<organism evidence="1 2">
    <name type="scientific">Stylosanthes scabra</name>
    <dbReference type="NCBI Taxonomy" id="79078"/>
    <lineage>
        <taxon>Eukaryota</taxon>
        <taxon>Viridiplantae</taxon>
        <taxon>Streptophyta</taxon>
        <taxon>Embryophyta</taxon>
        <taxon>Tracheophyta</taxon>
        <taxon>Spermatophyta</taxon>
        <taxon>Magnoliopsida</taxon>
        <taxon>eudicotyledons</taxon>
        <taxon>Gunneridae</taxon>
        <taxon>Pentapetalae</taxon>
        <taxon>rosids</taxon>
        <taxon>fabids</taxon>
        <taxon>Fabales</taxon>
        <taxon>Fabaceae</taxon>
        <taxon>Papilionoideae</taxon>
        <taxon>50 kb inversion clade</taxon>
        <taxon>dalbergioids sensu lato</taxon>
        <taxon>Dalbergieae</taxon>
        <taxon>Pterocarpus clade</taxon>
        <taxon>Stylosanthes</taxon>
    </lineage>
</organism>
<dbReference type="Proteomes" id="UP001341840">
    <property type="component" value="Unassembled WGS sequence"/>
</dbReference>
<evidence type="ECO:0000313" key="2">
    <source>
        <dbReference type="Proteomes" id="UP001341840"/>
    </source>
</evidence>
<reference evidence="1 2" key="1">
    <citation type="journal article" date="2023" name="Plants (Basel)">
        <title>Bridging the Gap: Combining Genomics and Transcriptomics Approaches to Understand Stylosanthes scabra, an Orphan Legume from the Brazilian Caatinga.</title>
        <authorList>
            <person name="Ferreira-Neto J.R.C."/>
            <person name="da Silva M.D."/>
            <person name="Binneck E."/>
            <person name="de Melo N.F."/>
            <person name="da Silva R.H."/>
            <person name="de Melo A.L.T.M."/>
            <person name="Pandolfi V."/>
            <person name="Bustamante F.O."/>
            <person name="Brasileiro-Vidal A.C."/>
            <person name="Benko-Iseppon A.M."/>
        </authorList>
    </citation>
    <scope>NUCLEOTIDE SEQUENCE [LARGE SCALE GENOMIC DNA]</scope>
    <source>
        <tissue evidence="1">Leaves</tissue>
    </source>
</reference>
<dbReference type="EMBL" id="JASCZI010212054">
    <property type="protein sequence ID" value="MED6198173.1"/>
    <property type="molecule type" value="Genomic_DNA"/>
</dbReference>
<proteinExistence type="predicted"/>
<protein>
    <submittedName>
        <fullName evidence="1">Uncharacterized protein</fullName>
    </submittedName>
</protein>
<comment type="caution">
    <text evidence="1">The sequence shown here is derived from an EMBL/GenBank/DDBJ whole genome shotgun (WGS) entry which is preliminary data.</text>
</comment>
<name>A0ABU6XN09_9FABA</name>
<gene>
    <name evidence="1" type="ORF">PIB30_063523</name>
</gene>
<sequence>MTQWDYGLSRFALFVPVLEEIVFSYCRRGQKAFLSVLGGLPPVTVGFPKSLNSALVSEVRFSTKEVSSSPCFPWAGKRI</sequence>
<evidence type="ECO:0000313" key="1">
    <source>
        <dbReference type="EMBL" id="MED6198173.1"/>
    </source>
</evidence>
<accession>A0ABU6XN09</accession>